<keyword evidence="11" id="KW-1185">Reference proteome</keyword>
<dbReference type="AlphaFoldDB" id="A0A6A5Y6J6"/>
<dbReference type="GeneID" id="54287642"/>
<feature type="compositionally biased region" description="Basic and acidic residues" evidence="7">
    <location>
        <begin position="17"/>
        <end position="27"/>
    </location>
</feature>
<dbReference type="FunFam" id="3.30.450.40:FF:000083">
    <property type="entry name" value="Sensor histidine kinase/response regulator, putative (AFU_orthologue AFUA_4G00660)"/>
    <property type="match status" value="1"/>
</dbReference>
<dbReference type="CDD" id="cd17546">
    <property type="entry name" value="REC_hyHK_CKI1_RcsC-like"/>
    <property type="match status" value="1"/>
</dbReference>
<dbReference type="OrthoDB" id="303614at2759"/>
<dbReference type="Proteomes" id="UP000799778">
    <property type="component" value="Unassembled WGS sequence"/>
</dbReference>
<evidence type="ECO:0000313" key="10">
    <source>
        <dbReference type="EMBL" id="KAF2020833.1"/>
    </source>
</evidence>
<feature type="compositionally biased region" description="Low complexity" evidence="7">
    <location>
        <begin position="1"/>
        <end position="13"/>
    </location>
</feature>
<dbReference type="Pfam" id="PF00072">
    <property type="entry name" value="Response_reg"/>
    <property type="match status" value="1"/>
</dbReference>
<keyword evidence="5" id="KW-0418">Kinase</keyword>
<proteinExistence type="predicted"/>
<dbReference type="PROSITE" id="PS50109">
    <property type="entry name" value="HIS_KIN"/>
    <property type="match status" value="1"/>
</dbReference>
<feature type="domain" description="Histidine kinase" evidence="8">
    <location>
        <begin position="555"/>
        <end position="825"/>
    </location>
</feature>
<comment type="catalytic activity">
    <reaction evidence="1">
        <text>ATP + protein L-histidine = ADP + protein N-phospho-L-histidine.</text>
        <dbReference type="EC" id="2.7.13.3"/>
    </reaction>
</comment>
<evidence type="ECO:0000256" key="3">
    <source>
        <dbReference type="ARBA" id="ARBA00022553"/>
    </source>
</evidence>
<feature type="domain" description="Response regulatory" evidence="9">
    <location>
        <begin position="1069"/>
        <end position="1192"/>
    </location>
</feature>
<evidence type="ECO:0000256" key="1">
    <source>
        <dbReference type="ARBA" id="ARBA00000085"/>
    </source>
</evidence>
<dbReference type="EC" id="2.7.13.3" evidence="2"/>
<evidence type="ECO:0000313" key="11">
    <source>
        <dbReference type="Proteomes" id="UP000799778"/>
    </source>
</evidence>
<feature type="modified residue" description="4-aspartylphosphate" evidence="6">
    <location>
        <position position="1122"/>
    </location>
</feature>
<feature type="compositionally biased region" description="Basic residues" evidence="7">
    <location>
        <begin position="1209"/>
        <end position="1218"/>
    </location>
</feature>
<dbReference type="GO" id="GO:0005886">
    <property type="term" value="C:plasma membrane"/>
    <property type="evidence" value="ECO:0007669"/>
    <property type="project" value="TreeGrafter"/>
</dbReference>
<feature type="region of interest" description="Disordered" evidence="7">
    <location>
        <begin position="1195"/>
        <end position="1218"/>
    </location>
</feature>
<feature type="region of interest" description="Disordered" evidence="7">
    <location>
        <begin position="1"/>
        <end position="34"/>
    </location>
</feature>
<feature type="compositionally biased region" description="Polar residues" evidence="7">
    <location>
        <begin position="286"/>
        <end position="301"/>
    </location>
</feature>
<dbReference type="InterPro" id="IPR005467">
    <property type="entry name" value="His_kinase_dom"/>
</dbReference>
<evidence type="ECO:0000256" key="5">
    <source>
        <dbReference type="ARBA" id="ARBA00022777"/>
    </source>
</evidence>
<dbReference type="FunFam" id="1.10.287.130:FF:000023">
    <property type="entry name" value="Sensor histidine kinase/response regulator, putative"/>
    <property type="match status" value="1"/>
</dbReference>
<protein>
    <recommendedName>
        <fullName evidence="2">histidine kinase</fullName>
        <ecNumber evidence="2">2.7.13.3</ecNumber>
    </recommendedName>
</protein>
<keyword evidence="4" id="KW-0808">Transferase</keyword>
<dbReference type="SMART" id="SM00448">
    <property type="entry name" value="REC"/>
    <property type="match status" value="1"/>
</dbReference>
<dbReference type="SUPFAM" id="SSF52172">
    <property type="entry name" value="CheY-like"/>
    <property type="match status" value="1"/>
</dbReference>
<dbReference type="Gene3D" id="1.10.287.130">
    <property type="match status" value="1"/>
</dbReference>
<evidence type="ECO:0000259" key="8">
    <source>
        <dbReference type="PROSITE" id="PS50109"/>
    </source>
</evidence>
<accession>A0A6A5Y6J6</accession>
<dbReference type="SMART" id="SM00388">
    <property type="entry name" value="HisKA"/>
    <property type="match status" value="1"/>
</dbReference>
<dbReference type="SMART" id="SM00387">
    <property type="entry name" value="HATPase_c"/>
    <property type="match status" value="1"/>
</dbReference>
<name>A0A6A5Y6J6_9PLEO</name>
<dbReference type="SUPFAM" id="SSF55874">
    <property type="entry name" value="ATPase domain of HSP90 chaperone/DNA topoisomerase II/histidine kinase"/>
    <property type="match status" value="1"/>
</dbReference>
<dbReference type="Gene3D" id="3.30.450.40">
    <property type="match status" value="1"/>
</dbReference>
<gene>
    <name evidence="10" type="ORF">BU24DRAFT_438222</name>
</gene>
<dbReference type="PRINTS" id="PR00344">
    <property type="entry name" value="BCTRLSENSOR"/>
</dbReference>
<dbReference type="GO" id="GO:0000155">
    <property type="term" value="F:phosphorelay sensor kinase activity"/>
    <property type="evidence" value="ECO:0007669"/>
    <property type="project" value="InterPro"/>
</dbReference>
<evidence type="ECO:0000256" key="4">
    <source>
        <dbReference type="ARBA" id="ARBA00022679"/>
    </source>
</evidence>
<feature type="region of interest" description="Disordered" evidence="7">
    <location>
        <begin position="242"/>
        <end position="336"/>
    </location>
</feature>
<dbReference type="CDD" id="cd00082">
    <property type="entry name" value="HisKA"/>
    <property type="match status" value="1"/>
</dbReference>
<evidence type="ECO:0000256" key="6">
    <source>
        <dbReference type="PROSITE-ProRule" id="PRU00169"/>
    </source>
</evidence>
<dbReference type="InterPro" id="IPR011006">
    <property type="entry name" value="CheY-like_superfamily"/>
</dbReference>
<dbReference type="Pfam" id="PF00512">
    <property type="entry name" value="HisKA"/>
    <property type="match status" value="1"/>
</dbReference>
<evidence type="ECO:0000259" key="9">
    <source>
        <dbReference type="PROSITE" id="PS50110"/>
    </source>
</evidence>
<dbReference type="InterPro" id="IPR003661">
    <property type="entry name" value="HisK_dim/P_dom"/>
</dbReference>
<reference evidence="10" key="1">
    <citation type="journal article" date="2020" name="Stud. Mycol.">
        <title>101 Dothideomycetes genomes: a test case for predicting lifestyles and emergence of pathogens.</title>
        <authorList>
            <person name="Haridas S."/>
            <person name="Albert R."/>
            <person name="Binder M."/>
            <person name="Bloem J."/>
            <person name="Labutti K."/>
            <person name="Salamov A."/>
            <person name="Andreopoulos B."/>
            <person name="Baker S."/>
            <person name="Barry K."/>
            <person name="Bills G."/>
            <person name="Bluhm B."/>
            <person name="Cannon C."/>
            <person name="Castanera R."/>
            <person name="Culley D."/>
            <person name="Daum C."/>
            <person name="Ezra D."/>
            <person name="Gonzalez J."/>
            <person name="Henrissat B."/>
            <person name="Kuo A."/>
            <person name="Liang C."/>
            <person name="Lipzen A."/>
            <person name="Lutzoni F."/>
            <person name="Magnuson J."/>
            <person name="Mondo S."/>
            <person name="Nolan M."/>
            <person name="Ohm R."/>
            <person name="Pangilinan J."/>
            <person name="Park H.-J."/>
            <person name="Ramirez L."/>
            <person name="Alfaro M."/>
            <person name="Sun H."/>
            <person name="Tritt A."/>
            <person name="Yoshinaga Y."/>
            <person name="Zwiers L.-H."/>
            <person name="Turgeon B."/>
            <person name="Goodwin S."/>
            <person name="Spatafora J."/>
            <person name="Crous P."/>
            <person name="Grigoriev I."/>
        </authorList>
    </citation>
    <scope>NUCLEOTIDE SEQUENCE</scope>
    <source>
        <strain evidence="10">CBS 175.79</strain>
    </source>
</reference>
<dbReference type="SUPFAM" id="SSF47384">
    <property type="entry name" value="Homodimeric domain of signal transducing histidine kinase"/>
    <property type="match status" value="1"/>
</dbReference>
<dbReference type="Pfam" id="PF02518">
    <property type="entry name" value="HATPase_c"/>
    <property type="match status" value="1"/>
</dbReference>
<dbReference type="GO" id="GO:0009927">
    <property type="term" value="F:histidine phosphotransfer kinase activity"/>
    <property type="evidence" value="ECO:0007669"/>
    <property type="project" value="TreeGrafter"/>
</dbReference>
<dbReference type="PANTHER" id="PTHR43047">
    <property type="entry name" value="TWO-COMPONENT HISTIDINE PROTEIN KINASE"/>
    <property type="match status" value="1"/>
</dbReference>
<keyword evidence="3 6" id="KW-0597">Phosphoprotein</keyword>
<dbReference type="RefSeq" id="XP_033389172.1">
    <property type="nucleotide sequence ID" value="XM_033530245.1"/>
</dbReference>
<dbReference type="InterPro" id="IPR003594">
    <property type="entry name" value="HATPase_dom"/>
</dbReference>
<sequence>MDPFGADTANAARRAAKKDMEVERTKEPGPVQTTFPSDDKALTAFAQLGALRLNARRCLISFFDRRNCYILAEATRTLSLETGQAQIAGDRLCWGTTAFPKHESVCYSTVNLPMLGCAGRPNDYSNVPTLIVNDLSLDDRFRNFSFVSGPPYSRFYAGVPIRSPSGHSIGTYCVLDEVPRNGLSETEISFLKDMANTVMRHLEMMRATDDHRRGGVMVRSLGSFAEGKSSLEDWWQDPWEAAESTSPVPEQLPLSRKRRSNTVNSAVPPHLDFQETIAIPRKDSGESLSPSVKSPIATSPESGPGSITPASELMFDSRPSKTASATKNEPQQNSISPEVRTTFTRAANMIRGATESDGTIFFDAKVSTFGGLVDDEFLPDAEPGQDKACAILGAATTAGAASASPDGTNVMYESFLRHLLRTYPHGQIFNFDDDEEPTFQFTDPFGNDAPKPLTETLAFISSTTKRPESAKSQDDENLLKEVFPNARTLVLYPLWDSHRDRWCAGAIMWSCDPIRVFTSEQELSYLAAFSNSIMAEVARLDVKLADAAKGDFISSISHELRSPLHGILGSCELLRDSEIDNFQSGMTQTIETCGKTLLDTINHVLDFAKINNLTRGTSKRLKKRSQSTKHTISPAQSHTNDILTLITDVDLSVLTEEVLETVFAGHNFQKSTTQTFYGQGQGQGAPGSDSQPISIIVDINKSSNYVFRTQPGAWRRVLMNLFGNALKYTPAGYIKIKLQVTPSRDPEDEHSELRLICTDSGIGMSENYVNNRLFHSFAQENPLSQGTGLGLSIVKQIVESLGGDVEVRSEKGYGTKFTVYCPLKSSMLSPAVRCVTPEKQLLSITKRTQGMNVQFVGFDEEDEYFTPVKSLKNKNATLLSMKALDNLCTDWFEMNVYKQGDPNQPAPDLFVATESGARRLRADNSNKLDRVPAAPVIVVCQGAASAQSTTAITVPGQIFECIAQPCGPHKFAQALTSCLDRHAARIVSCATKADSESTLPPVESLCLKENHVPVQDNSLKPARPTTPDIRNSFLDIQRPPMTTALSAPEVRSVNSSPVRGSKSTHRPLNCLAVDDNPINLRLLRTFVDKLHHSSLLATNGVEAVDAFKAASTGTRIDVVLMDINMPEMDGLEATRQIRAHERDAGLPPVTIIALTGVASTEAQQEAYISGVNLFLIKPVRLSELEVVLKGVVTSEEKKDDPRVSPQGQSHRRVLSTIE</sequence>
<dbReference type="Gene3D" id="3.40.50.2300">
    <property type="match status" value="1"/>
</dbReference>
<dbReference type="InterPro" id="IPR036890">
    <property type="entry name" value="HATPase_C_sf"/>
</dbReference>
<dbReference type="InterPro" id="IPR004358">
    <property type="entry name" value="Sig_transdc_His_kin-like_C"/>
</dbReference>
<dbReference type="SUPFAM" id="SSF55781">
    <property type="entry name" value="GAF domain-like"/>
    <property type="match status" value="1"/>
</dbReference>
<dbReference type="Gene3D" id="3.30.565.10">
    <property type="entry name" value="Histidine kinase-like ATPase, C-terminal domain"/>
    <property type="match status" value="1"/>
</dbReference>
<dbReference type="EMBL" id="ML978066">
    <property type="protein sequence ID" value="KAF2020833.1"/>
    <property type="molecule type" value="Genomic_DNA"/>
</dbReference>
<evidence type="ECO:0000256" key="7">
    <source>
        <dbReference type="SAM" id="MobiDB-lite"/>
    </source>
</evidence>
<organism evidence="10 11">
    <name type="scientific">Aaosphaeria arxii CBS 175.79</name>
    <dbReference type="NCBI Taxonomy" id="1450172"/>
    <lineage>
        <taxon>Eukaryota</taxon>
        <taxon>Fungi</taxon>
        <taxon>Dikarya</taxon>
        <taxon>Ascomycota</taxon>
        <taxon>Pezizomycotina</taxon>
        <taxon>Dothideomycetes</taxon>
        <taxon>Pleosporomycetidae</taxon>
        <taxon>Pleosporales</taxon>
        <taxon>Pleosporales incertae sedis</taxon>
        <taxon>Aaosphaeria</taxon>
    </lineage>
</organism>
<dbReference type="InterPro" id="IPR001789">
    <property type="entry name" value="Sig_transdc_resp-reg_receiver"/>
</dbReference>
<feature type="compositionally biased region" description="Polar residues" evidence="7">
    <location>
        <begin position="320"/>
        <end position="336"/>
    </location>
</feature>
<evidence type="ECO:0000256" key="2">
    <source>
        <dbReference type="ARBA" id="ARBA00012438"/>
    </source>
</evidence>
<dbReference type="PROSITE" id="PS50110">
    <property type="entry name" value="RESPONSE_REGULATORY"/>
    <property type="match status" value="1"/>
</dbReference>
<dbReference type="PANTHER" id="PTHR43047:SF72">
    <property type="entry name" value="OSMOSENSING HISTIDINE PROTEIN KINASE SLN1"/>
    <property type="match status" value="1"/>
</dbReference>
<dbReference type="InterPro" id="IPR029016">
    <property type="entry name" value="GAF-like_dom_sf"/>
</dbReference>
<dbReference type="InterPro" id="IPR036097">
    <property type="entry name" value="HisK_dim/P_sf"/>
</dbReference>